<evidence type="ECO:0000313" key="1">
    <source>
        <dbReference type="EMBL" id="CCX34768.1"/>
    </source>
</evidence>
<protein>
    <submittedName>
        <fullName evidence="1">Uncharacterized protein</fullName>
    </submittedName>
</protein>
<reference evidence="1 2" key="1">
    <citation type="journal article" date="2013" name="PLoS Genet.">
        <title>The genome and development-dependent transcriptomes of Pyronema confluens: a window into fungal evolution.</title>
        <authorList>
            <person name="Traeger S."/>
            <person name="Altegoer F."/>
            <person name="Freitag M."/>
            <person name="Gabaldon T."/>
            <person name="Kempken F."/>
            <person name="Kumar A."/>
            <person name="Marcet-Houben M."/>
            <person name="Poggeler S."/>
            <person name="Stajich J.E."/>
            <person name="Nowrousian M."/>
        </authorList>
    </citation>
    <scope>NUCLEOTIDE SEQUENCE [LARGE SCALE GENOMIC DNA]</scope>
    <source>
        <strain evidence="2">CBS 100304</strain>
        <tissue evidence="1">Vegetative mycelium</tissue>
    </source>
</reference>
<accession>U4LY64</accession>
<sequence>MSMLDEVRSFLRFYYDEILLNGQGRQITPMSPSPINTILLYISPPASTFGETSDTSLRSYAIGL</sequence>
<evidence type="ECO:0000313" key="2">
    <source>
        <dbReference type="Proteomes" id="UP000018144"/>
    </source>
</evidence>
<dbReference type="AlphaFoldDB" id="U4LY64"/>
<proteinExistence type="predicted"/>
<dbReference type="EMBL" id="HF936631">
    <property type="protein sequence ID" value="CCX34768.1"/>
    <property type="molecule type" value="Genomic_DNA"/>
</dbReference>
<organism evidence="1 2">
    <name type="scientific">Pyronema omphalodes (strain CBS 100304)</name>
    <name type="common">Pyronema confluens</name>
    <dbReference type="NCBI Taxonomy" id="1076935"/>
    <lineage>
        <taxon>Eukaryota</taxon>
        <taxon>Fungi</taxon>
        <taxon>Dikarya</taxon>
        <taxon>Ascomycota</taxon>
        <taxon>Pezizomycotina</taxon>
        <taxon>Pezizomycetes</taxon>
        <taxon>Pezizales</taxon>
        <taxon>Pyronemataceae</taxon>
        <taxon>Pyronema</taxon>
    </lineage>
</organism>
<dbReference type="Proteomes" id="UP000018144">
    <property type="component" value="Unassembled WGS sequence"/>
</dbReference>
<name>U4LY64_PYROM</name>
<keyword evidence="2" id="KW-1185">Reference proteome</keyword>
<gene>
    <name evidence="1" type="ORF">PCON_04285</name>
</gene>